<organism evidence="1">
    <name type="scientific">Timema monikensis</name>
    <dbReference type="NCBI Taxonomy" id="170555"/>
    <lineage>
        <taxon>Eukaryota</taxon>
        <taxon>Metazoa</taxon>
        <taxon>Ecdysozoa</taxon>
        <taxon>Arthropoda</taxon>
        <taxon>Hexapoda</taxon>
        <taxon>Insecta</taxon>
        <taxon>Pterygota</taxon>
        <taxon>Neoptera</taxon>
        <taxon>Polyneoptera</taxon>
        <taxon>Phasmatodea</taxon>
        <taxon>Timematodea</taxon>
        <taxon>Timematoidea</taxon>
        <taxon>Timematidae</taxon>
        <taxon>Timema</taxon>
    </lineage>
</organism>
<protein>
    <submittedName>
        <fullName evidence="1">Uncharacterized protein</fullName>
    </submittedName>
</protein>
<gene>
    <name evidence="1" type="ORF">TMSB3V08_LOCUS1757</name>
</gene>
<name>A0A7R9HJM9_9NEOP</name>
<evidence type="ECO:0000313" key="1">
    <source>
        <dbReference type="EMBL" id="CAD7424831.1"/>
    </source>
</evidence>
<sequence>MVGGLEPPQSPAWVRYCYSQNKLDTADDGEIGIQIIVGYNGCPTPGCKKLLAMPGNKSNRSTAKQGVKCPACKKHVRHDEALATLVNCEAWFKEGIESMEVGDVDVAIRLFCSYLDSMHSVGFPPHKDILLCQEALRICMAGSGNVWVTGKIDASSNSHLRNGDIIHCVLLNDFNTSTVTATLSRGTFRNTRVDLATLFFHAFSQGCKPRVGNLSYERVAVAILWSRNRLVVSFYTGLTVRNGELVPVDTPLVA</sequence>
<dbReference type="EMBL" id="OB792843">
    <property type="protein sequence ID" value="CAD7424831.1"/>
    <property type="molecule type" value="Genomic_DNA"/>
</dbReference>
<reference evidence="1" key="1">
    <citation type="submission" date="2020-11" db="EMBL/GenBank/DDBJ databases">
        <authorList>
            <person name="Tran Van P."/>
        </authorList>
    </citation>
    <scope>NUCLEOTIDE SEQUENCE</scope>
</reference>
<dbReference type="AlphaFoldDB" id="A0A7R9HJM9"/>
<proteinExistence type="predicted"/>
<accession>A0A7R9HJM9</accession>